<dbReference type="NCBIfam" id="TIGR00549">
    <property type="entry name" value="mevalon_kin"/>
    <property type="match status" value="1"/>
</dbReference>
<evidence type="ECO:0000256" key="1">
    <source>
        <dbReference type="ARBA" id="ARBA00004496"/>
    </source>
</evidence>
<dbReference type="GO" id="GO:0005829">
    <property type="term" value="C:cytosol"/>
    <property type="evidence" value="ECO:0007669"/>
    <property type="project" value="TreeGrafter"/>
</dbReference>
<keyword evidence="11" id="KW-0460">Magnesium</keyword>
<dbReference type="UniPathway" id="UPA00057">
    <property type="reaction ID" value="UER00098"/>
</dbReference>
<dbReference type="AlphaFoldDB" id="A0A7J7KMY3"/>
<dbReference type="GO" id="GO:0006012">
    <property type="term" value="P:galactose metabolic process"/>
    <property type="evidence" value="ECO:0007669"/>
    <property type="project" value="InterPro"/>
</dbReference>
<dbReference type="GO" id="GO:0046872">
    <property type="term" value="F:metal ion binding"/>
    <property type="evidence" value="ECO:0007669"/>
    <property type="project" value="UniProtKB-KW"/>
</dbReference>
<evidence type="ECO:0000256" key="16">
    <source>
        <dbReference type="ARBA" id="ARBA00023221"/>
    </source>
</evidence>
<feature type="domain" description="Galactokinase N-terminal" evidence="21">
    <location>
        <begin position="8"/>
        <end position="45"/>
    </location>
</feature>
<evidence type="ECO:0000259" key="21">
    <source>
        <dbReference type="Pfam" id="PF10509"/>
    </source>
</evidence>
<keyword evidence="4 18" id="KW-0963">Cytoplasm</keyword>
<dbReference type="FunFam" id="3.30.70.890:FF:000003">
    <property type="entry name" value="Mevalonate kinase"/>
    <property type="match status" value="1"/>
</dbReference>
<dbReference type="GO" id="GO:0004335">
    <property type="term" value="F:galactokinase activity"/>
    <property type="evidence" value="ECO:0007669"/>
    <property type="project" value="InterPro"/>
</dbReference>
<evidence type="ECO:0000259" key="20">
    <source>
        <dbReference type="Pfam" id="PF08544"/>
    </source>
</evidence>
<keyword evidence="14 18" id="KW-0443">Lipid metabolism</keyword>
<evidence type="ECO:0000313" key="22">
    <source>
        <dbReference type="EMBL" id="KAF6039540.1"/>
    </source>
</evidence>
<keyword evidence="9 18" id="KW-0418">Kinase</keyword>
<gene>
    <name evidence="22" type="ORF">EB796_002165</name>
</gene>
<evidence type="ECO:0000256" key="3">
    <source>
        <dbReference type="ARBA" id="ARBA00012103"/>
    </source>
</evidence>
<evidence type="ECO:0000256" key="13">
    <source>
        <dbReference type="ARBA" id="ARBA00023011"/>
    </source>
</evidence>
<dbReference type="Pfam" id="PF08544">
    <property type="entry name" value="GHMP_kinases_C"/>
    <property type="match status" value="1"/>
</dbReference>
<organism evidence="22 23">
    <name type="scientific">Bugula neritina</name>
    <name type="common">Brown bryozoan</name>
    <name type="synonym">Sertularia neritina</name>
    <dbReference type="NCBI Taxonomy" id="10212"/>
    <lineage>
        <taxon>Eukaryota</taxon>
        <taxon>Metazoa</taxon>
        <taxon>Spiralia</taxon>
        <taxon>Lophotrochozoa</taxon>
        <taxon>Bryozoa</taxon>
        <taxon>Gymnolaemata</taxon>
        <taxon>Cheilostomatida</taxon>
        <taxon>Flustrina</taxon>
        <taxon>Buguloidea</taxon>
        <taxon>Bugulidae</taxon>
        <taxon>Bugula</taxon>
    </lineage>
</organism>
<dbReference type="SUPFAM" id="SSF55060">
    <property type="entry name" value="GHMP Kinase, C-terminal domain"/>
    <property type="match status" value="1"/>
</dbReference>
<name>A0A7J7KMY3_BUGNE</name>
<dbReference type="Gene3D" id="3.30.70.890">
    <property type="entry name" value="GHMP kinase, C-terminal domain"/>
    <property type="match status" value="1"/>
</dbReference>
<dbReference type="Gene3D" id="3.30.230.10">
    <property type="match status" value="1"/>
</dbReference>
<evidence type="ECO:0000256" key="15">
    <source>
        <dbReference type="ARBA" id="ARBA00023166"/>
    </source>
</evidence>
<keyword evidence="12 18" id="KW-0752">Steroid biosynthesis</keyword>
<dbReference type="InterPro" id="IPR006204">
    <property type="entry name" value="GHMP_kinase_N_dom"/>
</dbReference>
<evidence type="ECO:0000256" key="17">
    <source>
        <dbReference type="ARBA" id="ARBA00029438"/>
    </source>
</evidence>
<evidence type="ECO:0000256" key="8">
    <source>
        <dbReference type="ARBA" id="ARBA00022741"/>
    </source>
</evidence>
<evidence type="ECO:0000256" key="18">
    <source>
        <dbReference type="RuleBase" id="RU363087"/>
    </source>
</evidence>
<dbReference type="InterPro" id="IPR020568">
    <property type="entry name" value="Ribosomal_Su5_D2-typ_SF"/>
</dbReference>
<evidence type="ECO:0000256" key="12">
    <source>
        <dbReference type="ARBA" id="ARBA00022955"/>
    </source>
</evidence>
<evidence type="ECO:0000256" key="7">
    <source>
        <dbReference type="ARBA" id="ARBA00022723"/>
    </source>
</evidence>
<evidence type="ECO:0000256" key="2">
    <source>
        <dbReference type="ARBA" id="ARBA00006495"/>
    </source>
</evidence>
<evidence type="ECO:0000256" key="5">
    <source>
        <dbReference type="ARBA" id="ARBA00022516"/>
    </source>
</evidence>
<dbReference type="InterPro" id="IPR019539">
    <property type="entry name" value="GalKase_N"/>
</dbReference>
<keyword evidence="5 18" id="KW-0444">Lipid biosynthesis</keyword>
<dbReference type="InterPro" id="IPR006203">
    <property type="entry name" value="GHMP_knse_ATP-bd_CS"/>
</dbReference>
<reference evidence="22" key="1">
    <citation type="submission" date="2020-06" db="EMBL/GenBank/DDBJ databases">
        <title>Draft genome of Bugula neritina, a colonial animal packing powerful symbionts and potential medicines.</title>
        <authorList>
            <person name="Rayko M."/>
        </authorList>
    </citation>
    <scope>NUCLEOTIDE SEQUENCE [LARGE SCALE GENOMIC DNA]</scope>
    <source>
        <strain evidence="22">Kwan_BN1</strain>
    </source>
</reference>
<feature type="domain" description="GHMP kinase N-terminal" evidence="19">
    <location>
        <begin position="101"/>
        <end position="184"/>
    </location>
</feature>
<keyword evidence="23" id="KW-1185">Reference proteome</keyword>
<dbReference type="InterPro" id="IPR036554">
    <property type="entry name" value="GHMP_kinase_C_sf"/>
</dbReference>
<evidence type="ECO:0000259" key="19">
    <source>
        <dbReference type="Pfam" id="PF00288"/>
    </source>
</evidence>
<comment type="catalytic activity">
    <reaction evidence="18">
        <text>(R)-mevalonate + ATP = (R)-5-phosphomevalonate + ADP + H(+)</text>
        <dbReference type="Rhea" id="RHEA:17065"/>
        <dbReference type="ChEBI" id="CHEBI:15378"/>
        <dbReference type="ChEBI" id="CHEBI:30616"/>
        <dbReference type="ChEBI" id="CHEBI:36464"/>
        <dbReference type="ChEBI" id="CHEBI:58146"/>
        <dbReference type="ChEBI" id="CHEBI:456216"/>
        <dbReference type="EC" id="2.7.1.36"/>
    </reaction>
</comment>
<keyword evidence="8 18" id="KW-0547">Nucleotide-binding</keyword>
<dbReference type="OrthoDB" id="1652964at2759"/>
<evidence type="ECO:0000256" key="14">
    <source>
        <dbReference type="ARBA" id="ARBA00023098"/>
    </source>
</evidence>
<dbReference type="Pfam" id="PF10509">
    <property type="entry name" value="GalKase_gal_bdg"/>
    <property type="match status" value="1"/>
</dbReference>
<dbReference type="PRINTS" id="PR00959">
    <property type="entry name" value="MEVGALKINASE"/>
</dbReference>
<keyword evidence="13 18" id="KW-0756">Sterol biosynthesis</keyword>
<protein>
    <recommendedName>
        <fullName evidence="3 18">Mevalonate kinase</fullName>
        <shortName evidence="18">MK</shortName>
        <ecNumber evidence="3 18">2.7.1.36</ecNumber>
    </recommendedName>
</protein>
<evidence type="ECO:0000256" key="4">
    <source>
        <dbReference type="ARBA" id="ARBA00022490"/>
    </source>
</evidence>
<dbReference type="PRINTS" id="PR00473">
    <property type="entry name" value="GALCTOKINASE"/>
</dbReference>
<dbReference type="InterPro" id="IPR006205">
    <property type="entry name" value="Mev_gal_kin"/>
</dbReference>
<keyword evidence="6 18" id="KW-0808">Transferase</keyword>
<dbReference type="Pfam" id="PF00288">
    <property type="entry name" value="GHMP_kinases_N"/>
    <property type="match status" value="1"/>
</dbReference>
<evidence type="ECO:0000256" key="10">
    <source>
        <dbReference type="ARBA" id="ARBA00022840"/>
    </source>
</evidence>
<evidence type="ECO:0000256" key="11">
    <source>
        <dbReference type="ARBA" id="ARBA00022842"/>
    </source>
</evidence>
<comment type="similarity">
    <text evidence="2 18">Belongs to the GHMP kinase family. Mevalonate kinase subfamily.</text>
</comment>
<accession>A0A7J7KMY3</accession>
<dbReference type="EMBL" id="VXIV02000243">
    <property type="protein sequence ID" value="KAF6039540.1"/>
    <property type="molecule type" value="Genomic_DNA"/>
</dbReference>
<keyword evidence="10 18" id="KW-0067">ATP-binding</keyword>
<keyword evidence="16 18" id="KW-0753">Steroid metabolism</keyword>
<dbReference type="GO" id="GO:0004496">
    <property type="term" value="F:mevalonate kinase activity"/>
    <property type="evidence" value="ECO:0007669"/>
    <property type="project" value="UniProtKB-EC"/>
</dbReference>
<comment type="caution">
    <text evidence="22">The sequence shown here is derived from an EMBL/GenBank/DDBJ whole genome shotgun (WGS) entry which is preliminary data.</text>
</comment>
<evidence type="ECO:0000256" key="9">
    <source>
        <dbReference type="ARBA" id="ARBA00022777"/>
    </source>
</evidence>
<dbReference type="InterPro" id="IPR014721">
    <property type="entry name" value="Ribsml_uS5_D2-typ_fold_subgr"/>
</dbReference>
<feature type="domain" description="GHMP kinase C-terminal" evidence="20">
    <location>
        <begin position="262"/>
        <end position="327"/>
    </location>
</feature>
<dbReference type="SUPFAM" id="SSF54211">
    <property type="entry name" value="Ribosomal protein S5 domain 2-like"/>
    <property type="match status" value="1"/>
</dbReference>
<dbReference type="GO" id="GO:0005524">
    <property type="term" value="F:ATP binding"/>
    <property type="evidence" value="ECO:0007669"/>
    <property type="project" value="UniProtKB-KW"/>
</dbReference>
<dbReference type="Proteomes" id="UP000593567">
    <property type="component" value="Unassembled WGS sequence"/>
</dbReference>
<sequence>MMKEGEHLVVSAPGKVILHGEHAVVHGKRALACSLNLRTYLHVTPSTDGMVRMNLPDINIYREWKVEDLTRLFANKTQSEEVSLPPVYPPVDRFNSLCEIIGLDFMVSSNLPTSAGLGSSAAFAVALVSSLLKLSNQISDPGTQSFNPWTGDHLEVINGWAFIAEKIIHGNPSGVDNSVSTYGGIVKYQNKALERLSCKHELSVIITNTKVPRSTKHMVSNVADKLKQYPTVINPVLDAVEAISQRCQDELTSTESLDDSVIRDMMSANHALLCVLGVNHPAIEKVCRMTHDHGLTSKLTGAGGGGCVITFLPAETPEEKTQDIISQLTNQGYECWKTLVGGPGVGLHFGEPNTDFIIPTALQSRAKLCHIL</sequence>
<evidence type="ECO:0000313" key="23">
    <source>
        <dbReference type="Proteomes" id="UP000593567"/>
    </source>
</evidence>
<keyword evidence="7" id="KW-0479">Metal-binding</keyword>
<dbReference type="InterPro" id="IPR013750">
    <property type="entry name" value="GHMP_kinase_C_dom"/>
</dbReference>
<evidence type="ECO:0000256" key="6">
    <source>
        <dbReference type="ARBA" id="ARBA00022679"/>
    </source>
</evidence>
<comment type="subcellular location">
    <subcellularLocation>
        <location evidence="1 18">Cytoplasm</location>
    </subcellularLocation>
</comment>
<dbReference type="GO" id="GO:0019287">
    <property type="term" value="P:isopentenyl diphosphate biosynthetic process, mevalonate pathway"/>
    <property type="evidence" value="ECO:0007669"/>
    <property type="project" value="UniProtKB-UniPathway"/>
</dbReference>
<keyword evidence="15 18" id="KW-1207">Sterol metabolism</keyword>
<dbReference type="PROSITE" id="PS00627">
    <property type="entry name" value="GHMP_KINASES_ATP"/>
    <property type="match status" value="1"/>
</dbReference>
<proteinExistence type="inferred from homology"/>
<dbReference type="PANTHER" id="PTHR43290:SF2">
    <property type="entry name" value="MEVALONATE KINASE"/>
    <property type="match status" value="1"/>
</dbReference>
<comment type="pathway">
    <text evidence="17 18">Isoprenoid biosynthesis; isopentenyl diphosphate biosynthesis via mevalonate pathway; isopentenyl diphosphate from (R)-mevalonate: step 1/3.</text>
</comment>
<dbReference type="EC" id="2.7.1.36" evidence="3 18"/>
<dbReference type="PANTHER" id="PTHR43290">
    <property type="entry name" value="MEVALONATE KINASE"/>
    <property type="match status" value="1"/>
</dbReference>
<dbReference type="InterPro" id="IPR000705">
    <property type="entry name" value="Galactokinase"/>
</dbReference>
<dbReference type="GO" id="GO:0016126">
    <property type="term" value="P:sterol biosynthetic process"/>
    <property type="evidence" value="ECO:0007669"/>
    <property type="project" value="UniProtKB-KW"/>
</dbReference>